<proteinExistence type="predicted"/>
<dbReference type="OrthoDB" id="3266963at2759"/>
<evidence type="ECO:0000313" key="4">
    <source>
        <dbReference type="Proteomes" id="UP000297245"/>
    </source>
</evidence>
<dbReference type="InterPro" id="IPR046496">
    <property type="entry name" value="DUF6589"/>
</dbReference>
<feature type="domain" description="DUF6589" evidence="2">
    <location>
        <begin position="428"/>
        <end position="492"/>
    </location>
</feature>
<organism evidence="3 4">
    <name type="scientific">Dendrothele bispora (strain CBS 962.96)</name>
    <dbReference type="NCBI Taxonomy" id="1314807"/>
    <lineage>
        <taxon>Eukaryota</taxon>
        <taxon>Fungi</taxon>
        <taxon>Dikarya</taxon>
        <taxon>Basidiomycota</taxon>
        <taxon>Agaricomycotina</taxon>
        <taxon>Agaricomycetes</taxon>
        <taxon>Agaricomycetidae</taxon>
        <taxon>Agaricales</taxon>
        <taxon>Agaricales incertae sedis</taxon>
        <taxon>Dendrothele</taxon>
    </lineage>
</organism>
<feature type="region of interest" description="Disordered" evidence="1">
    <location>
        <begin position="211"/>
        <end position="233"/>
    </location>
</feature>
<dbReference type="AlphaFoldDB" id="A0A4S8LSM1"/>
<feature type="region of interest" description="Disordered" evidence="1">
    <location>
        <begin position="1"/>
        <end position="25"/>
    </location>
</feature>
<evidence type="ECO:0000256" key="1">
    <source>
        <dbReference type="SAM" id="MobiDB-lite"/>
    </source>
</evidence>
<dbReference type="Proteomes" id="UP000297245">
    <property type="component" value="Unassembled WGS sequence"/>
</dbReference>
<dbReference type="EMBL" id="ML179277">
    <property type="protein sequence ID" value="THU92487.1"/>
    <property type="molecule type" value="Genomic_DNA"/>
</dbReference>
<feature type="compositionally biased region" description="Basic and acidic residues" evidence="1">
    <location>
        <begin position="157"/>
        <end position="167"/>
    </location>
</feature>
<feature type="compositionally biased region" description="Low complexity" evidence="1">
    <location>
        <begin position="58"/>
        <end position="68"/>
    </location>
</feature>
<feature type="region of interest" description="Disordered" evidence="1">
    <location>
        <begin position="40"/>
        <end position="81"/>
    </location>
</feature>
<feature type="region of interest" description="Disordered" evidence="1">
    <location>
        <begin position="139"/>
        <end position="167"/>
    </location>
</feature>
<accession>A0A4S8LSM1</accession>
<feature type="domain" description="DUF6589" evidence="2">
    <location>
        <begin position="562"/>
        <end position="745"/>
    </location>
</feature>
<sequence length="746" mass="83972">MSDQLQPKKPGPKPKPTPTIPTHLADHVLTRLPPSVLNSIPINDNTSIHSSPSETQITPSPSTSLQFPLSPPSPLSFTPNITSASEFPHSYPCLRAARQSPHEKLSMRFQQLDHLLKSWEFDSLGEFLALLFYNHRQRDGPDPRGASHTQAVSHANPKYDSEKKAERELALHPSASLPPKNFFYAGPCLFTWAVHTVARQCNRQMLSLTKHDSKDPTDALSLRASSNGRSKDSRTISWNDISSFSFDTLEGRYKSKAAVAYFILKSLCAHKDKATGEPIVRIHRPFKPALLSAMSSFVTCLNQRAIGTYALPMAIYHFSTKAHVDETRILCRMGLSASTATAHKALTSMTDASLKILRKSIQESLSRDQGTGWCVVLDNVQEFGRAYEFGIGRDHVLLVGTYATAVRLYDCAPGAWRLQPYIKQVIKNKRSSMTVVSLIADIDWDHIGLVSVAHIIRVLIGYSPELQHLQSELSTLFRTKFAKHPLSLRKTEDFDSQMGLGPEVAKENITWVRGDGGSHASILRGQKHCFITSDNYSAGRHRLSTPEWWHTRKTMLDHTVNSMTKVFEAQVLDCWRVHYNCSEIREHMKKLKSEKKLPSLDALFLIGEVIYDKYFTQQSYERAINQQRHHSSPDNLKFLNGSPWTQRPIKSSPTTDNVASNDNHNIPELDAPTAYAEGDNFTGDRVLANSILFKSEFVLWLEMAYAIPEGDIGRAFEILKVWIIHFAGGSHPNYVLYLLDIYCLIR</sequence>
<keyword evidence="4" id="KW-1185">Reference proteome</keyword>
<evidence type="ECO:0000313" key="3">
    <source>
        <dbReference type="EMBL" id="THU92487.1"/>
    </source>
</evidence>
<reference evidence="3 4" key="1">
    <citation type="journal article" date="2019" name="Nat. Ecol. Evol.">
        <title>Megaphylogeny resolves global patterns of mushroom evolution.</title>
        <authorList>
            <person name="Varga T."/>
            <person name="Krizsan K."/>
            <person name="Foldi C."/>
            <person name="Dima B."/>
            <person name="Sanchez-Garcia M."/>
            <person name="Sanchez-Ramirez S."/>
            <person name="Szollosi G.J."/>
            <person name="Szarkandi J.G."/>
            <person name="Papp V."/>
            <person name="Albert L."/>
            <person name="Andreopoulos W."/>
            <person name="Angelini C."/>
            <person name="Antonin V."/>
            <person name="Barry K.W."/>
            <person name="Bougher N.L."/>
            <person name="Buchanan P."/>
            <person name="Buyck B."/>
            <person name="Bense V."/>
            <person name="Catcheside P."/>
            <person name="Chovatia M."/>
            <person name="Cooper J."/>
            <person name="Damon W."/>
            <person name="Desjardin D."/>
            <person name="Finy P."/>
            <person name="Geml J."/>
            <person name="Haridas S."/>
            <person name="Hughes K."/>
            <person name="Justo A."/>
            <person name="Karasinski D."/>
            <person name="Kautmanova I."/>
            <person name="Kiss B."/>
            <person name="Kocsube S."/>
            <person name="Kotiranta H."/>
            <person name="LaButti K.M."/>
            <person name="Lechner B.E."/>
            <person name="Liimatainen K."/>
            <person name="Lipzen A."/>
            <person name="Lukacs Z."/>
            <person name="Mihaltcheva S."/>
            <person name="Morgado L.N."/>
            <person name="Niskanen T."/>
            <person name="Noordeloos M.E."/>
            <person name="Ohm R.A."/>
            <person name="Ortiz-Santana B."/>
            <person name="Ovrebo C."/>
            <person name="Racz N."/>
            <person name="Riley R."/>
            <person name="Savchenko A."/>
            <person name="Shiryaev A."/>
            <person name="Soop K."/>
            <person name="Spirin V."/>
            <person name="Szebenyi C."/>
            <person name="Tomsovsky M."/>
            <person name="Tulloss R.E."/>
            <person name="Uehling J."/>
            <person name="Grigoriev I.V."/>
            <person name="Vagvolgyi C."/>
            <person name="Papp T."/>
            <person name="Martin F.M."/>
            <person name="Miettinen O."/>
            <person name="Hibbett D.S."/>
            <person name="Nagy L.G."/>
        </authorList>
    </citation>
    <scope>NUCLEOTIDE SEQUENCE [LARGE SCALE GENOMIC DNA]</scope>
    <source>
        <strain evidence="3 4">CBS 962.96</strain>
    </source>
</reference>
<feature type="compositionally biased region" description="Polar residues" evidence="1">
    <location>
        <begin position="40"/>
        <end position="57"/>
    </location>
</feature>
<gene>
    <name evidence="3" type="ORF">K435DRAFT_862398</name>
</gene>
<dbReference type="Pfam" id="PF20231">
    <property type="entry name" value="DUF6589"/>
    <property type="match status" value="2"/>
</dbReference>
<name>A0A4S8LSM1_DENBC</name>
<protein>
    <recommendedName>
        <fullName evidence="2">DUF6589 domain-containing protein</fullName>
    </recommendedName>
</protein>
<evidence type="ECO:0000259" key="2">
    <source>
        <dbReference type="Pfam" id="PF20231"/>
    </source>
</evidence>